<dbReference type="AlphaFoldDB" id="A0A1A8WTS8"/>
<organism evidence="2 3">
    <name type="scientific">Plasmodium malariae</name>
    <dbReference type="NCBI Taxonomy" id="5858"/>
    <lineage>
        <taxon>Eukaryota</taxon>
        <taxon>Sar</taxon>
        <taxon>Alveolata</taxon>
        <taxon>Apicomplexa</taxon>
        <taxon>Aconoidasida</taxon>
        <taxon>Haemosporida</taxon>
        <taxon>Plasmodiidae</taxon>
        <taxon>Plasmodium</taxon>
        <taxon>Plasmodium (Plasmodium)</taxon>
    </lineage>
</organism>
<dbReference type="VEuPathDB" id="PlasmoDB:PmUG01_00068600"/>
<feature type="compositionally biased region" description="Low complexity" evidence="1">
    <location>
        <begin position="288"/>
        <end position="300"/>
    </location>
</feature>
<feature type="region of interest" description="Disordered" evidence="1">
    <location>
        <begin position="205"/>
        <end position="260"/>
    </location>
</feature>
<dbReference type="Proteomes" id="UP000078597">
    <property type="component" value="Unassembled WGS sequence"/>
</dbReference>
<feature type="compositionally biased region" description="Polar residues" evidence="1">
    <location>
        <begin position="227"/>
        <end position="254"/>
    </location>
</feature>
<protein>
    <submittedName>
        <fullName evidence="2">STP1 protein</fullName>
    </submittedName>
</protein>
<gene>
    <name evidence="2" type="ORF">PMALA_052590</name>
</gene>
<sequence length="697" mass="83153">MDNCFPKYYDSLGTHNYAVRRLPEFKNIEKLVRQKTSSLINQHDKNKFREGCRDLADYLINNNNPPKYYEHYKVTWKGTLNYWLKGYYKNLIKFGGCPLILEEKDKQILELKYEEIDFCDKKKRDLDEIKELSTDPKNYNTYISRCNAYNEWIEQKKKHFEENKNLLRTCYQAKQRKKQKGGKMQKESSELICDLLNPETFREIPECPSLDKLSPPKTVPTSEEIGKQSQDQGTRKNSVKIQVQPDQDLPSQSTEEAKDIEMSKDIYETQLELRSIPLKEHISKVQKSSSEPSAMESEAISTHDIHVKPSQYVTDSQVPPSEEATLYKPPYPVPQSPGIPIVPEFSRLPGYALIGRFKKNKNIKRRQVEFLRIRIPPHSDEKGELLVQENLENQIYDDEQIIKKLKIHEHDIIKNANVSKHKKDRFKTIIEVHMQVLEKFRNEECEYKKGEFLELCLELFAEEQCITFPNITNEELIKKDIKGINNIEKQKIVWNKWRNEHRNISKELKKTEWFNYLINEWKKEKSSIKISEELKMNYSNEIQKRSFSKKEKDLWREWISKKRMIIEQYLEQEWYKEMTQEFLNMLDEYVNEETKNNISLLNIEELQQKESYEELYNYIKKKLLEKMCILVFMMILEDCIKQDFIENEESHLDSAINDWKTEVNLDRKTDVTKDIIEVNENVLENGENRKTYAYIGQ</sequence>
<dbReference type="EMBL" id="FLQW01003859">
    <property type="protein sequence ID" value="SBS96309.1"/>
    <property type="molecule type" value="Genomic_DNA"/>
</dbReference>
<evidence type="ECO:0000313" key="3">
    <source>
        <dbReference type="Proteomes" id="UP000078597"/>
    </source>
</evidence>
<proteinExistence type="predicted"/>
<reference evidence="3" key="1">
    <citation type="submission" date="2016-05" db="EMBL/GenBank/DDBJ databases">
        <authorList>
            <person name="Naeem Raeece"/>
        </authorList>
    </citation>
    <scope>NUCLEOTIDE SEQUENCE [LARGE SCALE GENOMIC DNA]</scope>
</reference>
<feature type="region of interest" description="Disordered" evidence="1">
    <location>
        <begin position="286"/>
        <end position="309"/>
    </location>
</feature>
<name>A0A1A8WTS8_PLAMA</name>
<evidence type="ECO:0000313" key="2">
    <source>
        <dbReference type="EMBL" id="SBS96309.1"/>
    </source>
</evidence>
<accession>A0A1A8WTS8</accession>
<evidence type="ECO:0000256" key="1">
    <source>
        <dbReference type="SAM" id="MobiDB-lite"/>
    </source>
</evidence>